<accession>A0A9P4GNI2</accession>
<proteinExistence type="predicted"/>
<comment type="caution">
    <text evidence="1">The sequence shown here is derived from an EMBL/GenBank/DDBJ whole genome shotgun (WGS) entry which is preliminary data.</text>
</comment>
<dbReference type="InterPro" id="IPR027434">
    <property type="entry name" value="Homing_endonucl"/>
</dbReference>
<dbReference type="AlphaFoldDB" id="A0A9P4GNI2"/>
<evidence type="ECO:0008006" key="3">
    <source>
        <dbReference type="Google" id="ProtNLM"/>
    </source>
</evidence>
<dbReference type="RefSeq" id="XP_040791383.1">
    <property type="nucleotide sequence ID" value="XM_040938709.1"/>
</dbReference>
<gene>
    <name evidence="1" type="ORF">K460DRAFT_81217</name>
</gene>
<dbReference type="SUPFAM" id="SSF55608">
    <property type="entry name" value="Homing endonucleases"/>
    <property type="match status" value="1"/>
</dbReference>
<dbReference type="GeneID" id="63855966"/>
<reference evidence="1" key="1">
    <citation type="submission" date="2020-01" db="EMBL/GenBank/DDBJ databases">
        <authorList>
            <consortium name="DOE Joint Genome Institute"/>
            <person name="Haridas S."/>
            <person name="Albert R."/>
            <person name="Binder M."/>
            <person name="Bloem J."/>
            <person name="Labutti K."/>
            <person name="Salamov A."/>
            <person name="Andreopoulos B."/>
            <person name="Baker S.E."/>
            <person name="Barry K."/>
            <person name="Bills G."/>
            <person name="Bluhm B.H."/>
            <person name="Cannon C."/>
            <person name="Castanera R."/>
            <person name="Culley D.E."/>
            <person name="Daum C."/>
            <person name="Ezra D."/>
            <person name="Gonzalez J.B."/>
            <person name="Henrissat B."/>
            <person name="Kuo A."/>
            <person name="Liang C."/>
            <person name="Lipzen A."/>
            <person name="Lutzoni F."/>
            <person name="Magnuson J."/>
            <person name="Mondo S."/>
            <person name="Nolan M."/>
            <person name="Ohm R."/>
            <person name="Pangilinan J."/>
            <person name="Park H.-J."/>
            <person name="Ramirez L."/>
            <person name="Alfaro M."/>
            <person name="Sun H."/>
            <person name="Tritt A."/>
            <person name="Yoshinaga Y."/>
            <person name="Zwiers L.-H."/>
            <person name="Turgeon B.G."/>
            <person name="Goodwin S.B."/>
            <person name="Spatafora J.W."/>
            <person name="Crous P.W."/>
            <person name="Grigoriev I.V."/>
        </authorList>
    </citation>
    <scope>NUCLEOTIDE SEQUENCE</scope>
    <source>
        <strain evidence="1">CBS 394.84</strain>
    </source>
</reference>
<keyword evidence="2" id="KW-1185">Reference proteome</keyword>
<evidence type="ECO:0000313" key="1">
    <source>
        <dbReference type="EMBL" id="KAF1848820.1"/>
    </source>
</evidence>
<name>A0A9P4GNI2_9PLEO</name>
<dbReference type="EMBL" id="ML976615">
    <property type="protein sequence ID" value="KAF1848820.1"/>
    <property type="molecule type" value="Genomic_DNA"/>
</dbReference>
<evidence type="ECO:0000313" key="2">
    <source>
        <dbReference type="Proteomes" id="UP000800039"/>
    </source>
</evidence>
<organism evidence="1 2">
    <name type="scientific">Cucurbitaria berberidis CBS 394.84</name>
    <dbReference type="NCBI Taxonomy" id="1168544"/>
    <lineage>
        <taxon>Eukaryota</taxon>
        <taxon>Fungi</taxon>
        <taxon>Dikarya</taxon>
        <taxon>Ascomycota</taxon>
        <taxon>Pezizomycotina</taxon>
        <taxon>Dothideomycetes</taxon>
        <taxon>Pleosporomycetidae</taxon>
        <taxon>Pleosporales</taxon>
        <taxon>Pleosporineae</taxon>
        <taxon>Cucurbitariaceae</taxon>
        <taxon>Cucurbitaria</taxon>
    </lineage>
</organism>
<sequence>MYAFIQSELGDIGRIQASGNNAIRYIIGDIKGIMFLINLMHGKLRTPKNIRFNGLIKFMNAKYSLDTQESLLDNSNFLNNS</sequence>
<dbReference type="Proteomes" id="UP000800039">
    <property type="component" value="Unassembled WGS sequence"/>
</dbReference>
<dbReference type="OrthoDB" id="5405897at2759"/>
<protein>
    <recommendedName>
        <fullName evidence="3">Homing endonuclease LAGLIDADG domain-containing protein</fullName>
    </recommendedName>
</protein>